<feature type="signal peptide" evidence="2">
    <location>
        <begin position="1"/>
        <end position="23"/>
    </location>
</feature>
<sequence length="663" mass="66582">MTFSLKRFALLVLPALLASSASAAPLTKRADGACVIKLPPNALSATGLSTPWIVSGAGCTQNPNGMPTFAECSVVDTATGKVSVYSPLLINQGQQFVKPVVPTLTATSVVGCWFGTNGVTTTLTDGTNGKDLAAAKCVNGSPGVKGDIFGQFAACNGAAFFAAANTAGVQVPALGTGKNGKACYTTRSFELIDMDQSDNVITTYSLDKNNKIGQKTTANSKTLTIDINNGSDNLLLDLFMRPALGCTAFMAPSLADPAMMVGSLALNELQAAAGQQAPIALVPPNDPMVLTTNGAKMSAAKQNAYRAAVNMGPGTGATPEALTYCNNYLAVGAPSIITDAKFTMGFLTPDAANGKDLYTFLGQRFAASWAGLGCDALVKNIVYLNPKQMLPIIANRDGNGVTQSLTFNTAALVALAKQNGVPNGAAVAATTAKATKAMTTAKAAANAKTTKAAAAMNAKTTAAAAAGGTAAKTTKAKKAKTTKAAAAPAAATKTAAVVGQGATQTLPPCVPAPAAGGQAATAPAPAAPAPAPSTAGAPTYVMTLHATNCWGTGPVNFGVNTQISVNGVAPADDMNGGLASLHLTFNDLADIGISSTWNMGIPTTSGNVLMFETENDQPGPGGIFTTNSATCENGVMSPAIMSVTLTGQLLSGVAINPSVTVGN</sequence>
<evidence type="ECO:0000313" key="4">
    <source>
        <dbReference type="Proteomes" id="UP000070544"/>
    </source>
</evidence>
<feature type="region of interest" description="Disordered" evidence="1">
    <location>
        <begin position="513"/>
        <end position="533"/>
    </location>
</feature>
<feature type="chain" id="PRO_5007296464" evidence="2">
    <location>
        <begin position="24"/>
        <end position="663"/>
    </location>
</feature>
<dbReference type="OrthoDB" id="2399191at2759"/>
<dbReference type="InterPro" id="IPR022357">
    <property type="entry name" value="MIP_CS"/>
</dbReference>
<accession>A0A139AX38</accession>
<proteinExistence type="predicted"/>
<keyword evidence="4" id="KW-1185">Reference proteome</keyword>
<evidence type="ECO:0000313" key="3">
    <source>
        <dbReference type="EMBL" id="KXS21288.1"/>
    </source>
</evidence>
<dbReference type="EMBL" id="KQ965733">
    <property type="protein sequence ID" value="KXS21288.1"/>
    <property type="molecule type" value="Genomic_DNA"/>
</dbReference>
<keyword evidence="2" id="KW-0732">Signal</keyword>
<dbReference type="Proteomes" id="UP000070544">
    <property type="component" value="Unassembled WGS sequence"/>
</dbReference>
<protein>
    <submittedName>
        <fullName evidence="3">Uncharacterized protein</fullName>
    </submittedName>
</protein>
<dbReference type="AlphaFoldDB" id="A0A139AX38"/>
<gene>
    <name evidence="3" type="ORF">M427DRAFT_66035</name>
</gene>
<organism evidence="3 4">
    <name type="scientific">Gonapodya prolifera (strain JEL478)</name>
    <name type="common">Monoblepharis prolifera</name>
    <dbReference type="NCBI Taxonomy" id="1344416"/>
    <lineage>
        <taxon>Eukaryota</taxon>
        <taxon>Fungi</taxon>
        <taxon>Fungi incertae sedis</taxon>
        <taxon>Chytridiomycota</taxon>
        <taxon>Chytridiomycota incertae sedis</taxon>
        <taxon>Monoblepharidomycetes</taxon>
        <taxon>Monoblepharidales</taxon>
        <taxon>Gonapodyaceae</taxon>
        <taxon>Gonapodya</taxon>
    </lineage>
</organism>
<evidence type="ECO:0000256" key="1">
    <source>
        <dbReference type="SAM" id="MobiDB-lite"/>
    </source>
</evidence>
<name>A0A139AX38_GONPJ</name>
<feature type="compositionally biased region" description="Low complexity" evidence="1">
    <location>
        <begin position="513"/>
        <end position="524"/>
    </location>
</feature>
<dbReference type="PROSITE" id="PS00221">
    <property type="entry name" value="MIP"/>
    <property type="match status" value="1"/>
</dbReference>
<evidence type="ECO:0000256" key="2">
    <source>
        <dbReference type="SAM" id="SignalP"/>
    </source>
</evidence>
<reference evidence="3 4" key="1">
    <citation type="journal article" date="2015" name="Genome Biol. Evol.">
        <title>Phylogenomic analyses indicate that early fungi evolved digesting cell walls of algal ancestors of land plants.</title>
        <authorList>
            <person name="Chang Y."/>
            <person name="Wang S."/>
            <person name="Sekimoto S."/>
            <person name="Aerts A.L."/>
            <person name="Choi C."/>
            <person name="Clum A."/>
            <person name="LaButti K.M."/>
            <person name="Lindquist E.A."/>
            <person name="Yee Ngan C."/>
            <person name="Ohm R.A."/>
            <person name="Salamov A.A."/>
            <person name="Grigoriev I.V."/>
            <person name="Spatafora J.W."/>
            <person name="Berbee M.L."/>
        </authorList>
    </citation>
    <scope>NUCLEOTIDE SEQUENCE [LARGE SCALE GENOMIC DNA]</scope>
    <source>
        <strain evidence="3 4">JEL478</strain>
    </source>
</reference>